<evidence type="ECO:0000313" key="7">
    <source>
        <dbReference type="EMBL" id="KAJ8301276.1"/>
    </source>
</evidence>
<evidence type="ECO:0008006" key="9">
    <source>
        <dbReference type="Google" id="ProtNLM"/>
    </source>
</evidence>
<gene>
    <name evidence="7" type="ORF">KUTeg_020263</name>
</gene>
<keyword evidence="3 6" id="KW-0812">Transmembrane</keyword>
<dbReference type="Proteomes" id="UP001217089">
    <property type="component" value="Unassembled WGS sequence"/>
</dbReference>
<keyword evidence="8" id="KW-1185">Reference proteome</keyword>
<keyword evidence="4 6" id="KW-1133">Transmembrane helix</keyword>
<comment type="caution">
    <text evidence="7">The sequence shown here is derived from an EMBL/GenBank/DDBJ whole genome shotgun (WGS) entry which is preliminary data.</text>
</comment>
<protein>
    <recommendedName>
        <fullName evidence="9">Interferon-induced transmembrane protein</fullName>
    </recommendedName>
</protein>
<accession>A0ABQ9EA36</accession>
<name>A0ABQ9EA36_TEGGR</name>
<evidence type="ECO:0000256" key="2">
    <source>
        <dbReference type="ARBA" id="ARBA00006843"/>
    </source>
</evidence>
<evidence type="ECO:0000313" key="8">
    <source>
        <dbReference type="Proteomes" id="UP001217089"/>
    </source>
</evidence>
<sequence length="160" mass="17370">MSNDTKTEEQVATIDHEEVHVNISKKGVDGNAPEVITSQPTVGYDKDGGKVNIGNQSVPVVAQGPLDPKRKPKDFVVTSCLVTMFCNFIFGLLGYHYGVKANHAWQLGDEVASRNRARTALIFVICGVIAGIITYTLVFTLYFTLNKNPDFKVSNPAPAG</sequence>
<evidence type="ECO:0000256" key="5">
    <source>
        <dbReference type="ARBA" id="ARBA00023136"/>
    </source>
</evidence>
<dbReference type="PANTHER" id="PTHR14948">
    <property type="entry name" value="NG5"/>
    <property type="match status" value="1"/>
</dbReference>
<dbReference type="InterPro" id="IPR051423">
    <property type="entry name" value="CD225/Dispanin"/>
</dbReference>
<feature type="transmembrane region" description="Helical" evidence="6">
    <location>
        <begin position="75"/>
        <end position="99"/>
    </location>
</feature>
<keyword evidence="5 6" id="KW-0472">Membrane</keyword>
<feature type="transmembrane region" description="Helical" evidence="6">
    <location>
        <begin position="120"/>
        <end position="145"/>
    </location>
</feature>
<evidence type="ECO:0000256" key="3">
    <source>
        <dbReference type="ARBA" id="ARBA00022692"/>
    </source>
</evidence>
<proteinExistence type="inferred from homology"/>
<dbReference type="EMBL" id="JARBDR010000918">
    <property type="protein sequence ID" value="KAJ8301276.1"/>
    <property type="molecule type" value="Genomic_DNA"/>
</dbReference>
<comment type="similarity">
    <text evidence="2">Belongs to the CD225/Dispanin family.</text>
</comment>
<dbReference type="Pfam" id="PF04505">
    <property type="entry name" value="CD225"/>
    <property type="match status" value="1"/>
</dbReference>
<dbReference type="InterPro" id="IPR007593">
    <property type="entry name" value="CD225/Dispanin_fam"/>
</dbReference>
<organism evidence="7 8">
    <name type="scientific">Tegillarca granosa</name>
    <name type="common">Malaysian cockle</name>
    <name type="synonym">Anadara granosa</name>
    <dbReference type="NCBI Taxonomy" id="220873"/>
    <lineage>
        <taxon>Eukaryota</taxon>
        <taxon>Metazoa</taxon>
        <taxon>Spiralia</taxon>
        <taxon>Lophotrochozoa</taxon>
        <taxon>Mollusca</taxon>
        <taxon>Bivalvia</taxon>
        <taxon>Autobranchia</taxon>
        <taxon>Pteriomorphia</taxon>
        <taxon>Arcoida</taxon>
        <taxon>Arcoidea</taxon>
        <taxon>Arcidae</taxon>
        <taxon>Tegillarca</taxon>
    </lineage>
</organism>
<evidence type="ECO:0000256" key="6">
    <source>
        <dbReference type="SAM" id="Phobius"/>
    </source>
</evidence>
<dbReference type="PANTHER" id="PTHR14948:SF25">
    <property type="entry name" value="DUF4190 DOMAIN-CONTAINING PROTEIN"/>
    <property type="match status" value="1"/>
</dbReference>
<comment type="subcellular location">
    <subcellularLocation>
        <location evidence="1">Membrane</location>
    </subcellularLocation>
</comment>
<evidence type="ECO:0000256" key="4">
    <source>
        <dbReference type="ARBA" id="ARBA00022989"/>
    </source>
</evidence>
<evidence type="ECO:0000256" key="1">
    <source>
        <dbReference type="ARBA" id="ARBA00004370"/>
    </source>
</evidence>
<reference evidence="7 8" key="1">
    <citation type="submission" date="2022-12" db="EMBL/GenBank/DDBJ databases">
        <title>Chromosome-level genome of Tegillarca granosa.</title>
        <authorList>
            <person name="Kim J."/>
        </authorList>
    </citation>
    <scope>NUCLEOTIDE SEQUENCE [LARGE SCALE GENOMIC DNA]</scope>
    <source>
        <strain evidence="7">Teg-2019</strain>
        <tissue evidence="7">Adductor muscle</tissue>
    </source>
</reference>